<dbReference type="Pfam" id="PF04892">
    <property type="entry name" value="VanZ"/>
    <property type="match status" value="1"/>
</dbReference>
<reference evidence="3 4" key="1">
    <citation type="submission" date="2020-01" db="EMBL/GenBank/DDBJ databases">
        <title>Genomic analysis of Aminipila sp. CBA3637.</title>
        <authorList>
            <person name="Kim Y.B."/>
            <person name="Roh S.W."/>
        </authorList>
    </citation>
    <scope>NUCLEOTIDE SEQUENCE [LARGE SCALE GENOMIC DNA]</scope>
    <source>
        <strain evidence="3 4">CBA3637</strain>
    </source>
</reference>
<feature type="transmembrane region" description="Helical" evidence="1">
    <location>
        <begin position="12"/>
        <end position="34"/>
    </location>
</feature>
<feature type="transmembrane region" description="Helical" evidence="1">
    <location>
        <begin position="54"/>
        <end position="71"/>
    </location>
</feature>
<organism evidence="3 4">
    <name type="scientific">Aminipila terrae</name>
    <dbReference type="NCBI Taxonomy" id="2697030"/>
    <lineage>
        <taxon>Bacteria</taxon>
        <taxon>Bacillati</taxon>
        <taxon>Bacillota</taxon>
        <taxon>Clostridia</taxon>
        <taxon>Peptostreptococcales</taxon>
        <taxon>Anaerovoracaceae</taxon>
        <taxon>Aminipila</taxon>
    </lineage>
</organism>
<evidence type="ECO:0000259" key="2">
    <source>
        <dbReference type="Pfam" id="PF04892"/>
    </source>
</evidence>
<dbReference type="PANTHER" id="PTHR36834:SF1">
    <property type="entry name" value="INTEGRAL MEMBRANE PROTEIN"/>
    <property type="match status" value="1"/>
</dbReference>
<keyword evidence="4" id="KW-1185">Reference proteome</keyword>
<dbReference type="InterPro" id="IPR006976">
    <property type="entry name" value="VanZ-like"/>
</dbReference>
<feature type="transmembrane region" description="Helical" evidence="1">
    <location>
        <begin position="191"/>
        <end position="210"/>
    </location>
</feature>
<dbReference type="AlphaFoldDB" id="A0A6P1MGR4"/>
<feature type="transmembrane region" description="Helical" evidence="1">
    <location>
        <begin position="127"/>
        <end position="148"/>
    </location>
</feature>
<keyword evidence="1" id="KW-1133">Transmembrane helix</keyword>
<accession>A0A6P1MGR4</accession>
<dbReference type="Proteomes" id="UP000463883">
    <property type="component" value="Chromosome"/>
</dbReference>
<gene>
    <name evidence="3" type="ORF">Ami3637_01290</name>
</gene>
<sequence>MLISQILWMFRQFLIFAVLGVAGLAVIFSIIYFVIYKKVMKGQKRINFKQTIKIGLFMCYILMVLYATLFSRESMGYCSVNLDLFSSYREAWNSFTLRGWQLLILNIVMFVPFGMLLPLIHKKFKSMIWTASASALFTLVIETVQLVFNLGVFEADDLMNNFAGAMIGYGLTMVVLTVLHKEGAWPRKVICYLLPLLLVACVYAGIFIKYHTNELGNLAEAYSQEIRCENAQIHSDITLSKESKKGVIYKTKVYDKKTGAEYAEQIFKTMGIPVKKLGIVQYNDNAIYSTLYHDKEHTLWMDYAGGLYDYTDYSFGDFKTASGMAQEEAVLSALKKMNVVVPEGLNFVSEEQDGQFCFKADMIKYQNKYLLGDLRGTIYEDGVIRNLSNYLATLEKYKDVDMMSESEAFDEIKQGKFKLYLEDELSSLTVQAVKLEYRPDSKGFYQPVYSFKVRINGKEDFIDIPALI</sequence>
<proteinExistence type="predicted"/>
<dbReference type="PANTHER" id="PTHR36834">
    <property type="entry name" value="MEMBRANE PROTEIN-RELATED"/>
    <property type="match status" value="1"/>
</dbReference>
<dbReference type="KEGG" id="amic:Ami3637_01290"/>
<feature type="transmembrane region" description="Helical" evidence="1">
    <location>
        <begin position="100"/>
        <end position="120"/>
    </location>
</feature>
<keyword evidence="1" id="KW-0812">Transmembrane</keyword>
<protein>
    <recommendedName>
        <fullName evidence="2">VanZ-like domain-containing protein</fullName>
    </recommendedName>
</protein>
<dbReference type="InterPro" id="IPR053150">
    <property type="entry name" value="Teicoplanin_resist-assoc"/>
</dbReference>
<dbReference type="RefSeq" id="WP_162360984.1">
    <property type="nucleotide sequence ID" value="NZ_CP047591.1"/>
</dbReference>
<feature type="domain" description="VanZ-like" evidence="2">
    <location>
        <begin position="57"/>
        <end position="174"/>
    </location>
</feature>
<dbReference type="EMBL" id="CP047591">
    <property type="protein sequence ID" value="QHI71208.1"/>
    <property type="molecule type" value="Genomic_DNA"/>
</dbReference>
<evidence type="ECO:0000256" key="1">
    <source>
        <dbReference type="SAM" id="Phobius"/>
    </source>
</evidence>
<keyword evidence="1" id="KW-0472">Membrane</keyword>
<name>A0A6P1MGR4_9FIRM</name>
<feature type="transmembrane region" description="Helical" evidence="1">
    <location>
        <begin position="160"/>
        <end position="179"/>
    </location>
</feature>
<evidence type="ECO:0000313" key="4">
    <source>
        <dbReference type="Proteomes" id="UP000463883"/>
    </source>
</evidence>
<evidence type="ECO:0000313" key="3">
    <source>
        <dbReference type="EMBL" id="QHI71208.1"/>
    </source>
</evidence>